<evidence type="ECO:0000256" key="3">
    <source>
        <dbReference type="ARBA" id="ARBA00022694"/>
    </source>
</evidence>
<organism evidence="8 9">
    <name type="scientific">Gluconobacter thailandicus</name>
    <dbReference type="NCBI Taxonomy" id="257438"/>
    <lineage>
        <taxon>Bacteria</taxon>
        <taxon>Pseudomonadati</taxon>
        <taxon>Pseudomonadota</taxon>
        <taxon>Alphaproteobacteria</taxon>
        <taxon>Acetobacterales</taxon>
        <taxon>Acetobacteraceae</taxon>
        <taxon>Gluconobacter</taxon>
    </lineage>
</organism>
<comment type="similarity">
    <text evidence="2 5">Belongs to the pseudouridine synthase TruB family. Type 1 subfamily.</text>
</comment>
<dbReference type="CDD" id="cd02573">
    <property type="entry name" value="PseudoU_synth_EcTruB"/>
    <property type="match status" value="1"/>
</dbReference>
<name>A0AAP9JHZ5_GLUTH</name>
<evidence type="ECO:0000256" key="1">
    <source>
        <dbReference type="ARBA" id="ARBA00000385"/>
    </source>
</evidence>
<proteinExistence type="inferred from homology"/>
<dbReference type="AlphaFoldDB" id="A0AAP9JHZ5"/>
<dbReference type="InterPro" id="IPR002501">
    <property type="entry name" value="PsdUridine_synth_N"/>
</dbReference>
<dbReference type="InterPro" id="IPR020103">
    <property type="entry name" value="PsdUridine_synth_cat_dom_sf"/>
</dbReference>
<reference evidence="8 9" key="1">
    <citation type="submission" date="2019-08" db="EMBL/GenBank/DDBJ databases">
        <title>Gluconobacter frateurii HD924 genome.</title>
        <authorList>
            <person name="Liu Y."/>
            <person name="Zhang P."/>
        </authorList>
    </citation>
    <scope>NUCLEOTIDE SEQUENCE [LARGE SCALE GENOMIC DNA]</scope>
    <source>
        <strain evidence="8 9">HD924</strain>
    </source>
</reference>
<keyword evidence="4 5" id="KW-0413">Isomerase</keyword>
<feature type="domain" description="Pseudouridine synthase II N-terminal" evidence="6">
    <location>
        <begin position="38"/>
        <end position="186"/>
    </location>
</feature>
<sequence length="340" mass="37045">MEKGVGTVARKRGREIDGWLILDKPLGPTSTDMVNKLRWAFDAQKAGHAGTLDPLASGILPIAFGKATRTIPYIMDATKRYRFTLSLGESRTTDDREGEVLATSGHRPTDDDLRACLPALTGDVLQIPPVFSALRVGGQRAYDLARSGRPPELPPRPARIDSITLVERPDADTAVFEVQSGKGVYMRSLARDIALACGTVGHISVLRRTKCGPFDLSHAMTIDQIALDKSPQTVDKADALPAPLLDVATALVDIPALAVTEAEGRILIWGQSLDPSDLTYPLPAVSQEGDQLWRAMIGEHVIGLCQIRDGRLRAARMLENHEFFGEHDVDYCRTPHGSDR</sequence>
<feature type="active site" description="Nucleophile" evidence="5">
    <location>
        <position position="53"/>
    </location>
</feature>
<dbReference type="Pfam" id="PF01509">
    <property type="entry name" value="TruB_N"/>
    <property type="match status" value="1"/>
</dbReference>
<gene>
    <name evidence="5 8" type="primary">truB</name>
    <name evidence="8" type="ORF">FXF46_08275</name>
</gene>
<keyword evidence="3 5" id="KW-0819">tRNA processing</keyword>
<comment type="catalytic activity">
    <reaction evidence="1 5">
        <text>uridine(55) in tRNA = pseudouridine(55) in tRNA</text>
        <dbReference type="Rhea" id="RHEA:42532"/>
        <dbReference type="Rhea" id="RHEA-COMP:10101"/>
        <dbReference type="Rhea" id="RHEA-COMP:10102"/>
        <dbReference type="ChEBI" id="CHEBI:65314"/>
        <dbReference type="ChEBI" id="CHEBI:65315"/>
        <dbReference type="EC" id="5.4.99.25"/>
    </reaction>
</comment>
<dbReference type="SUPFAM" id="SSF55120">
    <property type="entry name" value="Pseudouridine synthase"/>
    <property type="match status" value="1"/>
</dbReference>
<evidence type="ECO:0000256" key="4">
    <source>
        <dbReference type="ARBA" id="ARBA00023235"/>
    </source>
</evidence>
<evidence type="ECO:0000313" key="8">
    <source>
        <dbReference type="EMBL" id="QEH96271.1"/>
    </source>
</evidence>
<evidence type="ECO:0000256" key="2">
    <source>
        <dbReference type="ARBA" id="ARBA00005642"/>
    </source>
</evidence>
<protein>
    <recommendedName>
        <fullName evidence="5">tRNA pseudouridine synthase B</fullName>
        <ecNumber evidence="5">5.4.99.25</ecNumber>
    </recommendedName>
    <alternativeName>
        <fullName evidence="5">tRNA pseudouridine(55) synthase</fullName>
        <shortName evidence="5">Psi55 synthase</shortName>
    </alternativeName>
    <alternativeName>
        <fullName evidence="5">tRNA pseudouridylate synthase</fullName>
    </alternativeName>
    <alternativeName>
        <fullName evidence="5">tRNA-uridine isomerase</fullName>
    </alternativeName>
</protein>
<dbReference type="KEGG" id="gti:FXF46_08275"/>
<dbReference type="InterPro" id="IPR032819">
    <property type="entry name" value="TruB_C"/>
</dbReference>
<dbReference type="GO" id="GO:0003723">
    <property type="term" value="F:RNA binding"/>
    <property type="evidence" value="ECO:0007669"/>
    <property type="project" value="InterPro"/>
</dbReference>
<dbReference type="EC" id="5.4.99.25" evidence="5"/>
<evidence type="ECO:0000256" key="5">
    <source>
        <dbReference type="HAMAP-Rule" id="MF_01080"/>
    </source>
</evidence>
<accession>A0AAP9JHZ5</accession>
<dbReference type="HAMAP" id="MF_01080">
    <property type="entry name" value="TruB_bact"/>
    <property type="match status" value="1"/>
</dbReference>
<dbReference type="Gene3D" id="3.30.2350.10">
    <property type="entry name" value="Pseudouridine synthase"/>
    <property type="match status" value="1"/>
</dbReference>
<evidence type="ECO:0000259" key="7">
    <source>
        <dbReference type="Pfam" id="PF16198"/>
    </source>
</evidence>
<dbReference type="PANTHER" id="PTHR13767">
    <property type="entry name" value="TRNA-PSEUDOURIDINE SYNTHASE"/>
    <property type="match status" value="1"/>
</dbReference>
<dbReference type="GO" id="GO:0160148">
    <property type="term" value="F:tRNA pseudouridine(55) synthase activity"/>
    <property type="evidence" value="ECO:0007669"/>
    <property type="project" value="UniProtKB-EC"/>
</dbReference>
<dbReference type="EMBL" id="CP043043">
    <property type="protein sequence ID" value="QEH96271.1"/>
    <property type="molecule type" value="Genomic_DNA"/>
</dbReference>
<feature type="domain" description="tRNA pseudouridylate synthase B C-terminal" evidence="7">
    <location>
        <begin position="187"/>
        <end position="229"/>
    </location>
</feature>
<dbReference type="PANTHER" id="PTHR13767:SF2">
    <property type="entry name" value="PSEUDOURIDYLATE SYNTHASE TRUB1"/>
    <property type="match status" value="1"/>
</dbReference>
<dbReference type="Pfam" id="PF16198">
    <property type="entry name" value="TruB_C_2"/>
    <property type="match status" value="1"/>
</dbReference>
<dbReference type="GO" id="GO:1990481">
    <property type="term" value="P:mRNA pseudouridine synthesis"/>
    <property type="evidence" value="ECO:0007669"/>
    <property type="project" value="TreeGrafter"/>
</dbReference>
<evidence type="ECO:0000313" key="9">
    <source>
        <dbReference type="Proteomes" id="UP000323560"/>
    </source>
</evidence>
<evidence type="ECO:0000259" key="6">
    <source>
        <dbReference type="Pfam" id="PF01509"/>
    </source>
</evidence>
<dbReference type="NCBIfam" id="TIGR00431">
    <property type="entry name" value="TruB"/>
    <property type="match status" value="1"/>
</dbReference>
<dbReference type="GO" id="GO:0031119">
    <property type="term" value="P:tRNA pseudouridine synthesis"/>
    <property type="evidence" value="ECO:0007669"/>
    <property type="project" value="UniProtKB-UniRule"/>
</dbReference>
<dbReference type="InterPro" id="IPR014780">
    <property type="entry name" value="tRNA_psdUridine_synth_TruB"/>
</dbReference>
<dbReference type="Proteomes" id="UP000323560">
    <property type="component" value="Chromosome"/>
</dbReference>
<comment type="function">
    <text evidence="5">Responsible for synthesis of pseudouridine from uracil-55 in the psi GC loop of transfer RNAs.</text>
</comment>